<keyword evidence="3" id="KW-1185">Reference proteome</keyword>
<dbReference type="GO" id="GO:0005886">
    <property type="term" value="C:plasma membrane"/>
    <property type="evidence" value="ECO:0007669"/>
    <property type="project" value="TreeGrafter"/>
</dbReference>
<dbReference type="GO" id="GO:0042048">
    <property type="term" value="P:olfactory behavior"/>
    <property type="evidence" value="ECO:0007669"/>
    <property type="project" value="TreeGrafter"/>
</dbReference>
<dbReference type="PANTHER" id="PTHR22943">
    <property type="entry name" value="7-TRANSMEMBRANE DOMAIN RECEPTOR C.ELEGANS"/>
    <property type="match status" value="1"/>
</dbReference>
<protein>
    <recommendedName>
        <fullName evidence="4">Seven TM Receptor</fullName>
    </recommendedName>
</protein>
<name>A0A8R1HZH0_CAEJA</name>
<feature type="transmembrane region" description="Helical" evidence="1">
    <location>
        <begin position="178"/>
        <end position="197"/>
    </location>
</feature>
<reference evidence="2" key="2">
    <citation type="submission" date="2022-06" db="UniProtKB">
        <authorList>
            <consortium name="EnsemblMetazoa"/>
        </authorList>
    </citation>
    <scope>IDENTIFICATION</scope>
    <source>
        <strain evidence="2">DF5081</strain>
    </source>
</reference>
<dbReference type="Proteomes" id="UP000005237">
    <property type="component" value="Unassembled WGS sequence"/>
</dbReference>
<evidence type="ECO:0000313" key="2">
    <source>
        <dbReference type="EnsemblMetazoa" id="CJA10493b.1"/>
    </source>
</evidence>
<dbReference type="EnsemblMetazoa" id="CJA10493b.1">
    <property type="protein sequence ID" value="CJA10493b.1"/>
    <property type="gene ID" value="WBGene00129697"/>
</dbReference>
<dbReference type="GO" id="GO:0038022">
    <property type="term" value="F:G protein-coupled olfactory receptor activity"/>
    <property type="evidence" value="ECO:0007669"/>
    <property type="project" value="TreeGrafter"/>
</dbReference>
<evidence type="ECO:0000256" key="1">
    <source>
        <dbReference type="SAM" id="Phobius"/>
    </source>
</evidence>
<keyword evidence="1" id="KW-0472">Membrane</keyword>
<keyword evidence="1" id="KW-0812">Transmembrane</keyword>
<feature type="transmembrane region" description="Helical" evidence="1">
    <location>
        <begin position="6"/>
        <end position="31"/>
    </location>
</feature>
<feature type="transmembrane region" description="Helical" evidence="1">
    <location>
        <begin position="254"/>
        <end position="278"/>
    </location>
</feature>
<feature type="transmembrane region" description="Helical" evidence="1">
    <location>
        <begin position="66"/>
        <end position="85"/>
    </location>
</feature>
<dbReference type="SUPFAM" id="SSF81321">
    <property type="entry name" value="Family A G protein-coupled receptor-like"/>
    <property type="match status" value="1"/>
</dbReference>
<dbReference type="AlphaFoldDB" id="A0A8R1HZH0"/>
<dbReference type="Pfam" id="PF10326">
    <property type="entry name" value="7TM_GPCR_Str"/>
    <property type="match status" value="2"/>
</dbReference>
<proteinExistence type="predicted"/>
<reference evidence="3" key="1">
    <citation type="submission" date="2010-08" db="EMBL/GenBank/DDBJ databases">
        <authorList>
            <consortium name="Caenorhabditis japonica Sequencing Consortium"/>
            <person name="Wilson R.K."/>
        </authorList>
    </citation>
    <scope>NUCLEOTIDE SEQUENCE [LARGE SCALE GENOMIC DNA]</scope>
    <source>
        <strain evidence="3">DF5081</strain>
    </source>
</reference>
<feature type="transmembrane region" description="Helical" evidence="1">
    <location>
        <begin position="43"/>
        <end position="60"/>
    </location>
</feature>
<dbReference type="PANTHER" id="PTHR22943:SF62">
    <property type="entry name" value="SEVEN TM RECEPTOR"/>
    <property type="match status" value="1"/>
</dbReference>
<dbReference type="InterPro" id="IPR019428">
    <property type="entry name" value="7TM_GPCR_serpentine_rcpt_Str"/>
</dbReference>
<evidence type="ECO:0000313" key="3">
    <source>
        <dbReference type="Proteomes" id="UP000005237"/>
    </source>
</evidence>
<keyword evidence="1" id="KW-1133">Transmembrane helix</keyword>
<accession>A0A8R1HZH0</accession>
<evidence type="ECO:0008006" key="4">
    <source>
        <dbReference type="Google" id="ProtNLM"/>
    </source>
</evidence>
<organism evidence="2 3">
    <name type="scientific">Caenorhabditis japonica</name>
    <dbReference type="NCBI Taxonomy" id="281687"/>
    <lineage>
        <taxon>Eukaryota</taxon>
        <taxon>Metazoa</taxon>
        <taxon>Ecdysozoa</taxon>
        <taxon>Nematoda</taxon>
        <taxon>Chromadorea</taxon>
        <taxon>Rhabditida</taxon>
        <taxon>Rhabditina</taxon>
        <taxon>Rhabditomorpha</taxon>
        <taxon>Rhabditoidea</taxon>
        <taxon>Rhabditidae</taxon>
        <taxon>Peloderinae</taxon>
        <taxon>Caenorhabditis</taxon>
    </lineage>
</organism>
<feature type="transmembrane region" description="Helical" evidence="1">
    <location>
        <begin position="220"/>
        <end position="248"/>
    </location>
</feature>
<sequence>MSHRIWLEITTVCAQVGFVISTLANFVLLSLLVVRSTNALGSYKYLMIIFCIFSLFYTSVETFLRPFTLFIDISLLASKLPLFFIMENFSVFRPENLRLFRGLKFFSWLLGALFAAVSWGMATFLLFPETDRTKRSLIHVLKESYDLDPLWIGNVPYSYRRTDENGIEHPDIPNILGILQHGVIMALSFSTVFYCGMQTHKKIKSHKGVSDRTRELQNQLFNALVLQTIIPTILMYIPTTTIIVLPFLGINVGSYSNITTVTVQMYPAFDPLVLLFLIKDIREAFFKTVCLGRDTKRKACTPTMLSFKLKHVMI</sequence>
<feature type="transmembrane region" description="Helical" evidence="1">
    <location>
        <begin position="105"/>
        <end position="127"/>
    </location>
</feature>